<dbReference type="InterPro" id="IPR004846">
    <property type="entry name" value="T2SS/T3SS_dom"/>
</dbReference>
<proteinExistence type="inferred from homology"/>
<feature type="chain" id="PRO_5012737224" description="BON domain-containing protein" evidence="2">
    <location>
        <begin position="18"/>
        <end position="477"/>
    </location>
</feature>
<evidence type="ECO:0000313" key="5">
    <source>
        <dbReference type="Proteomes" id="UP000215405"/>
    </source>
</evidence>
<keyword evidence="2" id="KW-0732">Signal</keyword>
<dbReference type="InterPro" id="IPR007055">
    <property type="entry name" value="BON_dom"/>
</dbReference>
<name>A0A231V5L0_9HYPH</name>
<comment type="similarity">
    <text evidence="1">Belongs to the bacterial secretin family.</text>
</comment>
<dbReference type="Proteomes" id="UP000215405">
    <property type="component" value="Unassembled WGS sequence"/>
</dbReference>
<feature type="signal peptide" evidence="2">
    <location>
        <begin position="1"/>
        <end position="17"/>
    </location>
</feature>
<reference evidence="5" key="1">
    <citation type="journal article" date="2017" name="Int. J. Syst. Evol. Microbiol.">
        <title>Notoacmeibacter marinus gen. nov., sp. nov., isolated from the gut of a limpet and proposal of Notoacmeibacteraceae fam. nov. in the order Rhizobiales of the class Alphaproteobacteria.</title>
        <authorList>
            <person name="Huang Z."/>
            <person name="Guo F."/>
            <person name="Lai Q."/>
        </authorList>
    </citation>
    <scope>NUCLEOTIDE SEQUENCE [LARGE SCALE GENOMIC DNA]</scope>
    <source>
        <strain evidence="5">XMTR2A4</strain>
    </source>
</reference>
<dbReference type="AlphaFoldDB" id="A0A231V5L0"/>
<gene>
    <name evidence="4" type="ORF">B7H23_02330</name>
</gene>
<dbReference type="PROSITE" id="PS50914">
    <property type="entry name" value="BON"/>
    <property type="match status" value="1"/>
</dbReference>
<protein>
    <recommendedName>
        <fullName evidence="3">BON domain-containing protein</fullName>
    </recommendedName>
</protein>
<dbReference type="Pfam" id="PF13629">
    <property type="entry name" value="T2SS-T3SS_pil_N"/>
    <property type="match status" value="1"/>
</dbReference>
<evidence type="ECO:0000313" key="4">
    <source>
        <dbReference type="EMBL" id="OXT02876.1"/>
    </source>
</evidence>
<dbReference type="PRINTS" id="PR00811">
    <property type="entry name" value="BCTERIALGSPD"/>
</dbReference>
<dbReference type="PANTHER" id="PTHR30332">
    <property type="entry name" value="PROBABLE GENERAL SECRETION PATHWAY PROTEIN D"/>
    <property type="match status" value="1"/>
</dbReference>
<accession>A0A231V5L0</accession>
<dbReference type="GO" id="GO:0015627">
    <property type="term" value="C:type II protein secretion system complex"/>
    <property type="evidence" value="ECO:0007669"/>
    <property type="project" value="TreeGrafter"/>
</dbReference>
<dbReference type="Pfam" id="PF00263">
    <property type="entry name" value="Secretin"/>
    <property type="match status" value="1"/>
</dbReference>
<dbReference type="InterPro" id="IPR001775">
    <property type="entry name" value="GspD/PilQ"/>
</dbReference>
<dbReference type="PROSITE" id="PS00875">
    <property type="entry name" value="T2SP_D"/>
    <property type="match status" value="1"/>
</dbReference>
<dbReference type="RefSeq" id="WP_094076822.1">
    <property type="nucleotide sequence ID" value="NZ_NBYO01000001.1"/>
</dbReference>
<dbReference type="InterPro" id="IPR050810">
    <property type="entry name" value="Bact_Secretion_Sys_Channel"/>
</dbReference>
<dbReference type="PANTHER" id="PTHR30332:SF17">
    <property type="entry name" value="TYPE IV PILIATION SYSTEM PROTEIN DR_0774-RELATED"/>
    <property type="match status" value="1"/>
</dbReference>
<evidence type="ECO:0000259" key="3">
    <source>
        <dbReference type="PROSITE" id="PS50914"/>
    </source>
</evidence>
<dbReference type="Pfam" id="PF04972">
    <property type="entry name" value="BON"/>
    <property type="match status" value="1"/>
</dbReference>
<dbReference type="EMBL" id="NBYO01000001">
    <property type="protein sequence ID" value="OXT02876.1"/>
    <property type="molecule type" value="Genomic_DNA"/>
</dbReference>
<dbReference type="InterPro" id="IPR032789">
    <property type="entry name" value="T2SS-T3SS_pil_N"/>
</dbReference>
<dbReference type="GO" id="GO:0009306">
    <property type="term" value="P:protein secretion"/>
    <property type="evidence" value="ECO:0007669"/>
    <property type="project" value="InterPro"/>
</dbReference>
<dbReference type="InterPro" id="IPR004845">
    <property type="entry name" value="T2SS_GspD_CS"/>
</dbReference>
<comment type="caution">
    <text evidence="4">The sequence shown here is derived from an EMBL/GenBank/DDBJ whole genome shotgun (WGS) entry which is preliminary data.</text>
</comment>
<keyword evidence="5" id="KW-1185">Reference proteome</keyword>
<feature type="domain" description="BON" evidence="3">
    <location>
        <begin position="107"/>
        <end position="182"/>
    </location>
</feature>
<sequence length="477" mass="51193">MKRIAAWFRRAAVVLMAANMGLMPSTLPAVSQGVNILSTSTDQEVKLGLDKSIVVDLPSDATDILVANPDVADAVTRSSRRIYFFGKEVGRTNVFVFGTGGEQIASFDLVIERDVSGLVQYLRRFLPTANIDAEIINDNVVLTGTVRSPLDAAKAEELATIYVTGGEATGTQEVGQNVNAVTEARRSSIVNLLQLVGQDQVLLRVTVAEVTRRALKDLGVNLSLDSATGSNAFSLTGKSTAGKLTLGGKGTIGGYELESTLNALEQNGVMRTVAEPTLVAVSGRRASFQVGAEGTVTSVGADDSSTSSVEYGVTLNFTPTVLAEGRIALQIETELNEPTNELTIEAGANATVQQRKTRSASTEVEMSSGGTMMMAGLIRDQFSIDQNRVPGLGRIPIFGTLFRERSYERTETELVVIVRPFLVRQTSPDQIQRPDHGFEPAADGPQNFLGRVNRLYGVARKKSSLPAWRGNVGYIYK</sequence>
<evidence type="ECO:0000256" key="1">
    <source>
        <dbReference type="RuleBase" id="RU004003"/>
    </source>
</evidence>
<organism evidence="4 5">
    <name type="scientific">Notoacmeibacter marinus</name>
    <dbReference type="NCBI Taxonomy" id="1876515"/>
    <lineage>
        <taxon>Bacteria</taxon>
        <taxon>Pseudomonadati</taxon>
        <taxon>Pseudomonadota</taxon>
        <taxon>Alphaproteobacteria</taxon>
        <taxon>Hyphomicrobiales</taxon>
        <taxon>Notoacmeibacteraceae</taxon>
        <taxon>Notoacmeibacter</taxon>
    </lineage>
</organism>
<evidence type="ECO:0000256" key="2">
    <source>
        <dbReference type="SAM" id="SignalP"/>
    </source>
</evidence>